<keyword evidence="1" id="KW-0812">Transmembrane</keyword>
<dbReference type="GO" id="GO:0003743">
    <property type="term" value="F:translation initiation factor activity"/>
    <property type="evidence" value="ECO:0007669"/>
    <property type="project" value="UniProtKB-KW"/>
</dbReference>
<evidence type="ECO:0000313" key="2">
    <source>
        <dbReference type="EMBL" id="MXU82183.1"/>
    </source>
</evidence>
<feature type="transmembrane region" description="Helical" evidence="1">
    <location>
        <begin position="7"/>
        <end position="28"/>
    </location>
</feature>
<sequence>MLSLNTVYHFFSTILSHLVPVCAAISFLRSPTVSSELHFTRTFLPSLSLQVISIISTRWLRFREPVK</sequence>
<keyword evidence="2" id="KW-0396">Initiation factor</keyword>
<evidence type="ECO:0000256" key="1">
    <source>
        <dbReference type="SAM" id="Phobius"/>
    </source>
</evidence>
<organism evidence="2">
    <name type="scientific">Ixodes ricinus</name>
    <name type="common">Common tick</name>
    <name type="synonym">Acarus ricinus</name>
    <dbReference type="NCBI Taxonomy" id="34613"/>
    <lineage>
        <taxon>Eukaryota</taxon>
        <taxon>Metazoa</taxon>
        <taxon>Ecdysozoa</taxon>
        <taxon>Arthropoda</taxon>
        <taxon>Chelicerata</taxon>
        <taxon>Arachnida</taxon>
        <taxon>Acari</taxon>
        <taxon>Parasitiformes</taxon>
        <taxon>Ixodida</taxon>
        <taxon>Ixodoidea</taxon>
        <taxon>Ixodidae</taxon>
        <taxon>Ixodinae</taxon>
        <taxon>Ixodes</taxon>
    </lineage>
</organism>
<name>A0A6B0U819_IXORI</name>
<dbReference type="EMBL" id="GIFC01000100">
    <property type="protein sequence ID" value="MXU82183.1"/>
    <property type="molecule type" value="Transcribed_RNA"/>
</dbReference>
<proteinExistence type="predicted"/>
<reference evidence="2" key="1">
    <citation type="submission" date="2019-12" db="EMBL/GenBank/DDBJ databases">
        <title>An insight into the sialome of adult female Ixodes ricinus ticks feeding for 6 days.</title>
        <authorList>
            <person name="Perner J."/>
            <person name="Ribeiro J.M.C."/>
        </authorList>
    </citation>
    <scope>NUCLEOTIDE SEQUENCE</scope>
    <source>
        <strain evidence="2">Semi-engorged</strain>
        <tissue evidence="2">Salivary glands</tissue>
    </source>
</reference>
<accession>A0A6B0U819</accession>
<dbReference type="AlphaFoldDB" id="A0A6B0U819"/>
<protein>
    <submittedName>
        <fullName evidence="2">Putative eukaryotic translation initiation factor 6 eif-6</fullName>
    </submittedName>
</protein>
<keyword evidence="1" id="KW-0472">Membrane</keyword>
<keyword evidence="2" id="KW-0648">Protein biosynthesis</keyword>
<keyword evidence="1" id="KW-1133">Transmembrane helix</keyword>